<dbReference type="AlphaFoldDB" id="A0A7W6RGM2"/>
<keyword evidence="3" id="KW-1185">Reference proteome</keyword>
<accession>A0A7W6RGM2</accession>
<proteinExistence type="predicted"/>
<dbReference type="Proteomes" id="UP000554286">
    <property type="component" value="Unassembled WGS sequence"/>
</dbReference>
<feature type="domain" description="HTH cro/C1-type" evidence="1">
    <location>
        <begin position="135"/>
        <end position="189"/>
    </location>
</feature>
<dbReference type="GO" id="GO:0003677">
    <property type="term" value="F:DNA binding"/>
    <property type="evidence" value="ECO:0007669"/>
    <property type="project" value="UniProtKB-KW"/>
</dbReference>
<dbReference type="PROSITE" id="PS50943">
    <property type="entry name" value="HTH_CROC1"/>
    <property type="match status" value="1"/>
</dbReference>
<dbReference type="InterPro" id="IPR001387">
    <property type="entry name" value="Cro/C1-type_HTH"/>
</dbReference>
<protein>
    <submittedName>
        <fullName evidence="2">DNA-binding XRE family transcriptional regulator</fullName>
    </submittedName>
</protein>
<dbReference type="CDD" id="cd00093">
    <property type="entry name" value="HTH_XRE"/>
    <property type="match status" value="1"/>
</dbReference>
<evidence type="ECO:0000313" key="3">
    <source>
        <dbReference type="Proteomes" id="UP000554286"/>
    </source>
</evidence>
<keyword evidence="2" id="KW-0238">DNA-binding</keyword>
<dbReference type="EMBL" id="JACIGK010000060">
    <property type="protein sequence ID" value="MBB4268210.1"/>
    <property type="molecule type" value="Genomic_DNA"/>
</dbReference>
<gene>
    <name evidence="2" type="ORF">GGD89_003867</name>
</gene>
<name>A0A7W6RGM2_9PROT</name>
<organism evidence="2 3">
    <name type="scientific">Roseospira visakhapatnamensis</name>
    <dbReference type="NCBI Taxonomy" id="390880"/>
    <lineage>
        <taxon>Bacteria</taxon>
        <taxon>Pseudomonadati</taxon>
        <taxon>Pseudomonadota</taxon>
        <taxon>Alphaproteobacteria</taxon>
        <taxon>Rhodospirillales</taxon>
        <taxon>Rhodospirillaceae</taxon>
        <taxon>Roseospira</taxon>
    </lineage>
</organism>
<dbReference type="Gene3D" id="1.10.260.40">
    <property type="entry name" value="lambda repressor-like DNA-binding domains"/>
    <property type="match status" value="1"/>
</dbReference>
<sequence>MSRRNGQPSRATQQRAGRLKRYLGSVAGVRHRAEDVARQLPTSDRRTPRTKALVQAMMDEFIVQGLAEEALGPRGGQGWALTSKGQSLIEDVWTWRGGWSRSRACCDQTVPVMSREKTTGAAGWRGDYLALHALIRRRRKALRLTQAEAGAAIGLSERSYRDIEAGRRDIGAEALFRLCAALNLRLVPAENRQDLAGFGGS</sequence>
<reference evidence="2 3" key="1">
    <citation type="submission" date="2020-08" db="EMBL/GenBank/DDBJ databases">
        <title>Genome sequencing of Purple Non-Sulfur Bacteria from various extreme environments.</title>
        <authorList>
            <person name="Mayer M."/>
        </authorList>
    </citation>
    <scope>NUCLEOTIDE SEQUENCE [LARGE SCALE GENOMIC DNA]</scope>
    <source>
        <strain evidence="2 3">JA131</strain>
    </source>
</reference>
<dbReference type="Pfam" id="PF01381">
    <property type="entry name" value="HTH_3"/>
    <property type="match status" value="1"/>
</dbReference>
<evidence type="ECO:0000259" key="1">
    <source>
        <dbReference type="PROSITE" id="PS50943"/>
    </source>
</evidence>
<dbReference type="RefSeq" id="WP_184048965.1">
    <property type="nucleotide sequence ID" value="NZ_JACIGK010000060.1"/>
</dbReference>
<dbReference type="SUPFAM" id="SSF47413">
    <property type="entry name" value="lambda repressor-like DNA-binding domains"/>
    <property type="match status" value="1"/>
</dbReference>
<evidence type="ECO:0000313" key="2">
    <source>
        <dbReference type="EMBL" id="MBB4268210.1"/>
    </source>
</evidence>
<dbReference type="SMART" id="SM00530">
    <property type="entry name" value="HTH_XRE"/>
    <property type="match status" value="1"/>
</dbReference>
<comment type="caution">
    <text evidence="2">The sequence shown here is derived from an EMBL/GenBank/DDBJ whole genome shotgun (WGS) entry which is preliminary data.</text>
</comment>
<dbReference type="InterPro" id="IPR010982">
    <property type="entry name" value="Lambda_DNA-bd_dom_sf"/>
</dbReference>